<dbReference type="InterPro" id="IPR036412">
    <property type="entry name" value="HAD-like_sf"/>
</dbReference>
<dbReference type="GO" id="GO:0016787">
    <property type="term" value="F:hydrolase activity"/>
    <property type="evidence" value="ECO:0007669"/>
    <property type="project" value="UniProtKB-KW"/>
</dbReference>
<dbReference type="PANTHER" id="PTHR47829">
    <property type="entry name" value="HYDROLASE, PUTATIVE (AFU_ORTHOLOGUE AFUA_1G12880)-RELATED"/>
    <property type="match status" value="1"/>
</dbReference>
<dbReference type="InterPro" id="IPR052898">
    <property type="entry name" value="ACAD10-like"/>
</dbReference>
<dbReference type="PRINTS" id="PR00413">
    <property type="entry name" value="HADHALOGNASE"/>
</dbReference>
<dbReference type="Pfam" id="PF00702">
    <property type="entry name" value="Hydrolase"/>
    <property type="match status" value="1"/>
</dbReference>
<dbReference type="EMBL" id="JBHTKR010000003">
    <property type="protein sequence ID" value="MFD1194621.1"/>
    <property type="molecule type" value="Genomic_DNA"/>
</dbReference>
<evidence type="ECO:0000313" key="1">
    <source>
        <dbReference type="EMBL" id="MFD1194621.1"/>
    </source>
</evidence>
<proteinExistence type="predicted"/>
<keyword evidence="2" id="KW-1185">Reference proteome</keyword>
<organism evidence="1 2">
    <name type="scientific">Seohaeicola saemankumensis</name>
    <dbReference type="NCBI Taxonomy" id="481181"/>
    <lineage>
        <taxon>Bacteria</taxon>
        <taxon>Pseudomonadati</taxon>
        <taxon>Pseudomonadota</taxon>
        <taxon>Alphaproteobacteria</taxon>
        <taxon>Rhodobacterales</taxon>
        <taxon>Roseobacteraceae</taxon>
        <taxon>Seohaeicola</taxon>
    </lineage>
</organism>
<accession>A0ABW3TF23</accession>
<dbReference type="SUPFAM" id="SSF56784">
    <property type="entry name" value="HAD-like"/>
    <property type="match status" value="1"/>
</dbReference>
<dbReference type="Proteomes" id="UP001597151">
    <property type="component" value="Unassembled WGS sequence"/>
</dbReference>
<dbReference type="Gene3D" id="3.40.50.1000">
    <property type="entry name" value="HAD superfamily/HAD-like"/>
    <property type="match status" value="1"/>
</dbReference>
<reference evidence="2" key="1">
    <citation type="journal article" date="2019" name="Int. J. Syst. Evol. Microbiol.">
        <title>The Global Catalogue of Microorganisms (GCM) 10K type strain sequencing project: providing services to taxonomists for standard genome sequencing and annotation.</title>
        <authorList>
            <consortium name="The Broad Institute Genomics Platform"/>
            <consortium name="The Broad Institute Genome Sequencing Center for Infectious Disease"/>
            <person name="Wu L."/>
            <person name="Ma J."/>
        </authorList>
    </citation>
    <scope>NUCLEOTIDE SEQUENCE [LARGE SCALE GENOMIC DNA]</scope>
    <source>
        <strain evidence="2">CCUG 55328</strain>
    </source>
</reference>
<dbReference type="SFLD" id="SFLDG01129">
    <property type="entry name" value="C1.5:_HAD__Beta-PGM__Phosphata"/>
    <property type="match status" value="1"/>
</dbReference>
<comment type="caution">
    <text evidence="1">The sequence shown here is derived from an EMBL/GenBank/DDBJ whole genome shotgun (WGS) entry which is preliminary data.</text>
</comment>
<dbReference type="InterPro" id="IPR006439">
    <property type="entry name" value="HAD-SF_hydro_IA"/>
</dbReference>
<evidence type="ECO:0000313" key="2">
    <source>
        <dbReference type="Proteomes" id="UP001597151"/>
    </source>
</evidence>
<keyword evidence="1" id="KW-0378">Hydrolase</keyword>
<name>A0ABW3TF23_9RHOB</name>
<dbReference type="RefSeq" id="WP_380790337.1">
    <property type="nucleotide sequence ID" value="NZ_JBHTKR010000003.1"/>
</dbReference>
<protein>
    <submittedName>
        <fullName evidence="1">HAD-IA family hydrolase</fullName>
    </submittedName>
</protein>
<sequence>MTGSDRALILDFGGVISRTMFETHDLTEAALGLPPGTLTWRGPFDPDGDPLWQDMQADRISERDYWRLRTAEAALLTGRKWTEISDFVRAARGADPDAVIRPEFRDAIARASAAGIRLAILSNELDLFYGAGFRDKLPVLQQFEVIVDATYTGVLKPDPAAYHLCLDQLGLPAASCVFVDDQARNIAGARAVGLQTLQFDVAQPARSYDQALRLLGFSKG</sequence>
<dbReference type="PANTHER" id="PTHR47829:SF1">
    <property type="entry name" value="HAD FAMILY PHOSPHATASE"/>
    <property type="match status" value="1"/>
</dbReference>
<dbReference type="InterPro" id="IPR023214">
    <property type="entry name" value="HAD_sf"/>
</dbReference>
<dbReference type="NCBIfam" id="TIGR01509">
    <property type="entry name" value="HAD-SF-IA-v3"/>
    <property type="match status" value="1"/>
</dbReference>
<dbReference type="SFLD" id="SFLDS00003">
    <property type="entry name" value="Haloacid_Dehalogenase"/>
    <property type="match status" value="1"/>
</dbReference>
<gene>
    <name evidence="1" type="ORF">ACFQ3C_08055</name>
</gene>